<evidence type="ECO:0000313" key="2">
    <source>
        <dbReference type="EMBL" id="PSR55274.1"/>
    </source>
</evidence>
<dbReference type="Pfam" id="PF18962">
    <property type="entry name" value="Por_Secre_tail"/>
    <property type="match status" value="1"/>
</dbReference>
<dbReference type="AlphaFoldDB" id="A0A2T2YIE5"/>
<dbReference type="NCBIfam" id="TIGR04183">
    <property type="entry name" value="Por_Secre_tail"/>
    <property type="match status" value="1"/>
</dbReference>
<evidence type="ECO:0000259" key="1">
    <source>
        <dbReference type="PROSITE" id="PS51175"/>
    </source>
</evidence>
<dbReference type="InterPro" id="IPR008979">
    <property type="entry name" value="Galactose-bd-like_sf"/>
</dbReference>
<sequence length="633" mass="70437">MLLFMKTNLRSQKVLCGQHLRNLFFTLFLWQSSLYLLAQPDKLIFKDDFSKNTIKSKWQFTPFWSIAGGVAYNREDYGSLLTSQSFSAESYVIETTVQGFSNAYYRQFLFTFGQAGAAGPESPTYVLKYSPFGGDYLSLSRATDNIYYPDTLLDGAILYPPLATSRWYKFKIAKYKSGLIQVFLDKGPGYGSVPILETIDTTYPPLGHLGWTITTETAPEGFSLDWIEVRTPLTEKPAIREKPANDNLIALAVNNSGKSYEITKLKKGVRAYTDRDYTITTVPTYLQDASFVRTNMADKYNVGESYLNLFFNKYAIIYVAYDPRASKRPVWLQDWQKTNEVIRTTDPGTNYLEVYSILPNPYQGFFGPFQLGGNLASPAANARAQYLVMAVEKPNGQILEAEEAKVADATIDHNHPGYSGTGFVDFIHKKNDYVEWTIQTQVPGTYLVSYTFANGGPTERSLAITADGTSADTVSFSPLGSWGTWAQYSGTKVYLTRGTHKIRATAIGTSGPNLDHISLGYDSHSRAEVVPGRYSRNAPVTLESASARNKLSATVYPNPFEKNTTIVYSLPEKAAVTLVVYNLQGQKVKTIVNKIEAAGTYTVALNATNLPKGVYLYRLNAGTQTVTGKMIRE</sequence>
<dbReference type="Proteomes" id="UP000240357">
    <property type="component" value="Unassembled WGS sequence"/>
</dbReference>
<dbReference type="GO" id="GO:0030246">
    <property type="term" value="F:carbohydrate binding"/>
    <property type="evidence" value="ECO:0007669"/>
    <property type="project" value="InterPro"/>
</dbReference>
<keyword evidence="3" id="KW-1185">Reference proteome</keyword>
<gene>
    <name evidence="2" type="ORF">AHMF7605_18075</name>
</gene>
<dbReference type="InterPro" id="IPR005084">
    <property type="entry name" value="CBM6"/>
</dbReference>
<dbReference type="InterPro" id="IPR026444">
    <property type="entry name" value="Secre_tail"/>
</dbReference>
<dbReference type="CDD" id="cd04082">
    <property type="entry name" value="CBM35_pectate_lyase-like"/>
    <property type="match status" value="1"/>
</dbReference>
<dbReference type="Gene3D" id="2.60.40.4070">
    <property type="match status" value="1"/>
</dbReference>
<name>A0A2T2YIE5_9BACT</name>
<dbReference type="EMBL" id="PYFT01000001">
    <property type="protein sequence ID" value="PSR55274.1"/>
    <property type="molecule type" value="Genomic_DNA"/>
</dbReference>
<proteinExistence type="predicted"/>
<accession>A0A2T2YIE5</accession>
<dbReference type="PROSITE" id="PS51175">
    <property type="entry name" value="CBM6"/>
    <property type="match status" value="1"/>
</dbReference>
<protein>
    <recommendedName>
        <fullName evidence="1">CBM6 domain-containing protein</fullName>
    </recommendedName>
</protein>
<dbReference type="Pfam" id="PF03422">
    <property type="entry name" value="CBM_6"/>
    <property type="match status" value="1"/>
</dbReference>
<dbReference type="Gene3D" id="2.60.120.260">
    <property type="entry name" value="Galactose-binding domain-like"/>
    <property type="match status" value="1"/>
</dbReference>
<evidence type="ECO:0000313" key="3">
    <source>
        <dbReference type="Proteomes" id="UP000240357"/>
    </source>
</evidence>
<comment type="caution">
    <text evidence="2">The sequence shown here is derived from an EMBL/GenBank/DDBJ whole genome shotgun (WGS) entry which is preliminary data.</text>
</comment>
<organism evidence="2 3">
    <name type="scientific">Adhaeribacter arboris</name>
    <dbReference type="NCBI Taxonomy" id="2072846"/>
    <lineage>
        <taxon>Bacteria</taxon>
        <taxon>Pseudomonadati</taxon>
        <taxon>Bacteroidota</taxon>
        <taxon>Cytophagia</taxon>
        <taxon>Cytophagales</taxon>
        <taxon>Hymenobacteraceae</taxon>
        <taxon>Adhaeribacter</taxon>
    </lineage>
</organism>
<dbReference type="SUPFAM" id="SSF49785">
    <property type="entry name" value="Galactose-binding domain-like"/>
    <property type="match status" value="1"/>
</dbReference>
<reference evidence="2 3" key="1">
    <citation type="submission" date="2018-03" db="EMBL/GenBank/DDBJ databases">
        <title>Adhaeribacter sp. HMF7605 Genome sequencing and assembly.</title>
        <authorList>
            <person name="Kang H."/>
            <person name="Kang J."/>
            <person name="Cha I."/>
            <person name="Kim H."/>
            <person name="Joh K."/>
        </authorList>
    </citation>
    <scope>NUCLEOTIDE SEQUENCE [LARGE SCALE GENOMIC DNA]</scope>
    <source>
        <strain evidence="2 3">HMF7605</strain>
    </source>
</reference>
<feature type="domain" description="CBM6" evidence="1">
    <location>
        <begin position="397"/>
        <end position="520"/>
    </location>
</feature>